<keyword evidence="5 8" id="KW-0732">Signal</keyword>
<dbReference type="PANTHER" id="PTHR35093">
    <property type="entry name" value="OUTER MEMBRANE PROTEIN NMB0088-RELATED"/>
    <property type="match status" value="1"/>
</dbReference>
<evidence type="ECO:0000313" key="9">
    <source>
        <dbReference type="EMBL" id="MCC1485029.1"/>
    </source>
</evidence>
<evidence type="ECO:0000256" key="8">
    <source>
        <dbReference type="SAM" id="SignalP"/>
    </source>
</evidence>
<organism evidence="9 10">
    <name type="scientific">Winogradskyella immobilis</name>
    <dbReference type="NCBI Taxonomy" id="2816852"/>
    <lineage>
        <taxon>Bacteria</taxon>
        <taxon>Pseudomonadati</taxon>
        <taxon>Bacteroidota</taxon>
        <taxon>Flavobacteriia</taxon>
        <taxon>Flavobacteriales</taxon>
        <taxon>Flavobacteriaceae</taxon>
        <taxon>Winogradskyella</taxon>
    </lineage>
</organism>
<keyword evidence="3" id="KW-1134">Transmembrane beta strand</keyword>
<evidence type="ECO:0000256" key="3">
    <source>
        <dbReference type="ARBA" id="ARBA00022452"/>
    </source>
</evidence>
<name>A0ABS8EP91_9FLAO</name>
<comment type="similarity">
    <text evidence="2">Belongs to the OmpP1/FadL family.</text>
</comment>
<reference evidence="10" key="2">
    <citation type="submission" date="2023-07" db="EMBL/GenBank/DDBJ databases">
        <title>Genome of Winogradskyella sp. E313.</title>
        <authorList>
            <person name="Zhou Y."/>
        </authorList>
    </citation>
    <scope>NUCLEOTIDE SEQUENCE [LARGE SCALE GENOMIC DNA]</scope>
    <source>
        <strain evidence="10">E313</strain>
    </source>
</reference>
<dbReference type="Proteomes" id="UP000778797">
    <property type="component" value="Unassembled WGS sequence"/>
</dbReference>
<protein>
    <submittedName>
        <fullName evidence="9">Outer membrane protein transport protein</fullName>
    </submittedName>
</protein>
<evidence type="ECO:0000256" key="7">
    <source>
        <dbReference type="ARBA" id="ARBA00023237"/>
    </source>
</evidence>
<sequence length="510" mass="56225">MKKVILLFIAVLLMSNVNGQDITDAVRYSIDEIEGTARFKAMGGAFGALGGDLSAININPAGSSIFTNSHASISLGVFGKDNTVSFFNTTNSSTDTNADLNQGGAVFVFQNANPNSKWKKFSLGIAYDRTGNFDDDWVASGINPTNTIGQYFEEFANGQRLDEISALDGETIGQAYSEIGSIFGFGNQQAFLGFESFILDPVNNSDDNTEYINNITGGNYNQRYFLSSTGFNGKLGFNVSGQYGEKIHLGLNVNTHFLNYERSTLLIENNSNIGSLISRVGFENNLRATGSGVSFQLGTIIKVTNELRLGLAYNSPTWFRISEETSQSVETTRRLDPLGPNPFTVIDPNVINIFPEYRLQTPGKLTGSLAYVFGSRGLLSFDYSRKDFGEAKFRPQSDPFFQFQNDQIENVLDVSNTYRLGGEYRYKQMSFRGGYRMEESPYKDDSFFGDLTGYSLGFGYKFGNTSLDLAFSQSEREVNTLLFSNSSAFTDAAEIDTTFTDVVLTLAFSL</sequence>
<evidence type="ECO:0000256" key="1">
    <source>
        <dbReference type="ARBA" id="ARBA00004571"/>
    </source>
</evidence>
<feature type="signal peptide" evidence="8">
    <location>
        <begin position="1"/>
        <end position="19"/>
    </location>
</feature>
<dbReference type="SUPFAM" id="SSF56935">
    <property type="entry name" value="Porins"/>
    <property type="match status" value="1"/>
</dbReference>
<dbReference type="Pfam" id="PF03349">
    <property type="entry name" value="Toluene_X"/>
    <property type="match status" value="1"/>
</dbReference>
<dbReference type="Gene3D" id="2.40.160.60">
    <property type="entry name" value="Outer membrane protein transport protein (OMPP1/FadL/TodX)"/>
    <property type="match status" value="1"/>
</dbReference>
<dbReference type="RefSeq" id="WP_227477520.1">
    <property type="nucleotide sequence ID" value="NZ_JAFMPT010000014.1"/>
</dbReference>
<gene>
    <name evidence="9" type="ORF">J1C55_10545</name>
</gene>
<reference evidence="10" key="1">
    <citation type="submission" date="2021-03" db="EMBL/GenBank/DDBJ databases">
        <title>Genome of Cognatishimia sp. F0-27.</title>
        <authorList>
            <person name="Ping X."/>
        </authorList>
    </citation>
    <scope>NUCLEOTIDE SEQUENCE [LARGE SCALE GENOMIC DNA]</scope>
    <source>
        <strain evidence="10">E313</strain>
    </source>
</reference>
<proteinExistence type="inferred from homology"/>
<dbReference type="InterPro" id="IPR005017">
    <property type="entry name" value="OMPP1/FadL/TodX"/>
</dbReference>
<keyword evidence="6" id="KW-0472">Membrane</keyword>
<evidence type="ECO:0000256" key="6">
    <source>
        <dbReference type="ARBA" id="ARBA00023136"/>
    </source>
</evidence>
<feature type="chain" id="PRO_5045758300" evidence="8">
    <location>
        <begin position="20"/>
        <end position="510"/>
    </location>
</feature>
<evidence type="ECO:0000256" key="5">
    <source>
        <dbReference type="ARBA" id="ARBA00022729"/>
    </source>
</evidence>
<dbReference type="PANTHER" id="PTHR35093:SF8">
    <property type="entry name" value="OUTER MEMBRANE PROTEIN NMB0088-RELATED"/>
    <property type="match status" value="1"/>
</dbReference>
<dbReference type="EMBL" id="JAFMPT010000014">
    <property type="protein sequence ID" value="MCC1485029.1"/>
    <property type="molecule type" value="Genomic_DNA"/>
</dbReference>
<keyword evidence="7" id="KW-0998">Cell outer membrane</keyword>
<keyword evidence="4" id="KW-0812">Transmembrane</keyword>
<evidence type="ECO:0000313" key="10">
    <source>
        <dbReference type="Proteomes" id="UP000778797"/>
    </source>
</evidence>
<keyword evidence="10" id="KW-1185">Reference proteome</keyword>
<comment type="caution">
    <text evidence="9">The sequence shown here is derived from an EMBL/GenBank/DDBJ whole genome shotgun (WGS) entry which is preliminary data.</text>
</comment>
<evidence type="ECO:0000256" key="4">
    <source>
        <dbReference type="ARBA" id="ARBA00022692"/>
    </source>
</evidence>
<comment type="subcellular location">
    <subcellularLocation>
        <location evidence="1">Cell outer membrane</location>
        <topology evidence="1">Multi-pass membrane protein</topology>
    </subcellularLocation>
</comment>
<accession>A0ABS8EP91</accession>
<evidence type="ECO:0000256" key="2">
    <source>
        <dbReference type="ARBA" id="ARBA00008163"/>
    </source>
</evidence>